<organism evidence="1">
    <name type="scientific">marine sediment metagenome</name>
    <dbReference type="NCBI Taxonomy" id="412755"/>
    <lineage>
        <taxon>unclassified sequences</taxon>
        <taxon>metagenomes</taxon>
        <taxon>ecological metagenomes</taxon>
    </lineage>
</organism>
<gene>
    <name evidence="1" type="ORF">S01H1_21074</name>
</gene>
<sequence length="261" mass="28465">FTDFGAGSGIHVVSAEDGSFLWSRSYEPHGAHYRQARALFANGLLWIVQNRKIEGLDIRTGEVKQTFKGGSGHCYPPVATSRHLWSGELTLTDLTTGEVDENRITKGSCSRTAGVLPANGLLYMFPKGCVCWPMLKGFSALAPAKPANDDNVEERPDDFVLEKGPAWQRASGQKGGVGSEWPCYRHNAWRSASTTCALPADLRVVWQQQIAKVAPHRPKDWRENAFAQGVITAPVVGSQITLVAVPDEHRVVALDAKTGQD</sequence>
<dbReference type="InterPro" id="IPR011047">
    <property type="entry name" value="Quinoprotein_ADH-like_sf"/>
</dbReference>
<dbReference type="SUPFAM" id="SSF50998">
    <property type="entry name" value="Quinoprotein alcohol dehydrogenase-like"/>
    <property type="match status" value="1"/>
</dbReference>
<evidence type="ECO:0000313" key="1">
    <source>
        <dbReference type="EMBL" id="GAF91983.1"/>
    </source>
</evidence>
<feature type="non-terminal residue" evidence="1">
    <location>
        <position position="261"/>
    </location>
</feature>
<reference evidence="1" key="1">
    <citation type="journal article" date="2014" name="Front. Microbiol.">
        <title>High frequency of phylogenetically diverse reductive dehalogenase-homologous genes in deep subseafloor sedimentary metagenomes.</title>
        <authorList>
            <person name="Kawai M."/>
            <person name="Futagami T."/>
            <person name="Toyoda A."/>
            <person name="Takaki Y."/>
            <person name="Nishi S."/>
            <person name="Hori S."/>
            <person name="Arai W."/>
            <person name="Tsubouchi T."/>
            <person name="Morono Y."/>
            <person name="Uchiyama I."/>
            <person name="Ito T."/>
            <person name="Fujiyama A."/>
            <person name="Inagaki F."/>
            <person name="Takami H."/>
        </authorList>
    </citation>
    <scope>NUCLEOTIDE SEQUENCE</scope>
    <source>
        <strain evidence="1">Expedition CK06-06</strain>
    </source>
</reference>
<proteinExistence type="predicted"/>
<comment type="caution">
    <text evidence="1">The sequence shown here is derived from an EMBL/GenBank/DDBJ whole genome shotgun (WGS) entry which is preliminary data.</text>
</comment>
<accession>X0TEQ0</accession>
<feature type="non-terminal residue" evidence="1">
    <location>
        <position position="1"/>
    </location>
</feature>
<dbReference type="EMBL" id="BARS01011626">
    <property type="protein sequence ID" value="GAF91983.1"/>
    <property type="molecule type" value="Genomic_DNA"/>
</dbReference>
<name>X0TEQ0_9ZZZZ</name>
<dbReference type="AlphaFoldDB" id="X0TEQ0"/>
<dbReference type="InterPro" id="IPR015943">
    <property type="entry name" value="WD40/YVTN_repeat-like_dom_sf"/>
</dbReference>
<dbReference type="Gene3D" id="2.130.10.10">
    <property type="entry name" value="YVTN repeat-like/Quinoprotein amine dehydrogenase"/>
    <property type="match status" value="1"/>
</dbReference>
<protein>
    <submittedName>
        <fullName evidence="1">Uncharacterized protein</fullName>
    </submittedName>
</protein>